<evidence type="ECO:0000313" key="8">
    <source>
        <dbReference type="EMBL" id="KAH6693751.1"/>
    </source>
</evidence>
<dbReference type="Pfam" id="PF00172">
    <property type="entry name" value="Zn_clus"/>
    <property type="match status" value="1"/>
</dbReference>
<dbReference type="SUPFAM" id="SSF57701">
    <property type="entry name" value="Zn2/Cys6 DNA-binding domain"/>
    <property type="match status" value="1"/>
</dbReference>
<evidence type="ECO:0000313" key="9">
    <source>
        <dbReference type="Proteomes" id="UP000770015"/>
    </source>
</evidence>
<name>A0A9P8VIJ3_9PEZI</name>
<dbReference type="InterPro" id="IPR036864">
    <property type="entry name" value="Zn2-C6_fun-type_DNA-bd_sf"/>
</dbReference>
<evidence type="ECO:0000256" key="3">
    <source>
        <dbReference type="ARBA" id="ARBA00023015"/>
    </source>
</evidence>
<organism evidence="8 9">
    <name type="scientific">Plectosphaerella plurivora</name>
    <dbReference type="NCBI Taxonomy" id="936078"/>
    <lineage>
        <taxon>Eukaryota</taxon>
        <taxon>Fungi</taxon>
        <taxon>Dikarya</taxon>
        <taxon>Ascomycota</taxon>
        <taxon>Pezizomycotina</taxon>
        <taxon>Sordariomycetes</taxon>
        <taxon>Hypocreomycetidae</taxon>
        <taxon>Glomerellales</taxon>
        <taxon>Plectosphaerellaceae</taxon>
        <taxon>Plectosphaerella</taxon>
    </lineage>
</organism>
<dbReference type="Gene3D" id="4.10.240.10">
    <property type="entry name" value="Zn(2)-C6 fungal-type DNA-binding domain"/>
    <property type="match status" value="1"/>
</dbReference>
<dbReference type="CDD" id="cd00067">
    <property type="entry name" value="GAL4"/>
    <property type="match status" value="1"/>
</dbReference>
<dbReference type="GO" id="GO:0008270">
    <property type="term" value="F:zinc ion binding"/>
    <property type="evidence" value="ECO:0007669"/>
    <property type="project" value="InterPro"/>
</dbReference>
<dbReference type="PROSITE" id="PS50048">
    <property type="entry name" value="ZN2_CY6_FUNGAL_2"/>
    <property type="match status" value="1"/>
</dbReference>
<dbReference type="PANTHER" id="PTHR47660">
    <property type="entry name" value="TRANSCRIPTION FACTOR WITH C2H2 AND ZN(2)-CYS(6) DNA BINDING DOMAIN (EUROFUNG)-RELATED-RELATED"/>
    <property type="match status" value="1"/>
</dbReference>
<evidence type="ECO:0000256" key="2">
    <source>
        <dbReference type="ARBA" id="ARBA00022833"/>
    </source>
</evidence>
<keyword evidence="4" id="KW-0804">Transcription</keyword>
<evidence type="ECO:0000256" key="4">
    <source>
        <dbReference type="ARBA" id="ARBA00023163"/>
    </source>
</evidence>
<evidence type="ECO:0000256" key="6">
    <source>
        <dbReference type="SAM" id="MobiDB-lite"/>
    </source>
</evidence>
<feature type="domain" description="Zn(2)-C6 fungal-type" evidence="7">
    <location>
        <begin position="8"/>
        <end position="38"/>
    </location>
</feature>
<dbReference type="InterPro" id="IPR001138">
    <property type="entry name" value="Zn2Cys6_DnaBD"/>
</dbReference>
<keyword evidence="3" id="KW-0805">Transcription regulation</keyword>
<reference evidence="8" key="1">
    <citation type="journal article" date="2021" name="Nat. Commun.">
        <title>Genetic determinants of endophytism in the Arabidopsis root mycobiome.</title>
        <authorList>
            <person name="Mesny F."/>
            <person name="Miyauchi S."/>
            <person name="Thiergart T."/>
            <person name="Pickel B."/>
            <person name="Atanasova L."/>
            <person name="Karlsson M."/>
            <person name="Huettel B."/>
            <person name="Barry K.W."/>
            <person name="Haridas S."/>
            <person name="Chen C."/>
            <person name="Bauer D."/>
            <person name="Andreopoulos W."/>
            <person name="Pangilinan J."/>
            <person name="LaButti K."/>
            <person name="Riley R."/>
            <person name="Lipzen A."/>
            <person name="Clum A."/>
            <person name="Drula E."/>
            <person name="Henrissat B."/>
            <person name="Kohler A."/>
            <person name="Grigoriev I.V."/>
            <person name="Martin F.M."/>
            <person name="Hacquard S."/>
        </authorList>
    </citation>
    <scope>NUCLEOTIDE SEQUENCE</scope>
    <source>
        <strain evidence="8">MPI-SDFR-AT-0117</strain>
    </source>
</reference>
<dbReference type="EMBL" id="JAGSXJ010000003">
    <property type="protein sequence ID" value="KAH6693751.1"/>
    <property type="molecule type" value="Genomic_DNA"/>
</dbReference>
<dbReference type="GO" id="GO:0000981">
    <property type="term" value="F:DNA-binding transcription factor activity, RNA polymerase II-specific"/>
    <property type="evidence" value="ECO:0007669"/>
    <property type="project" value="InterPro"/>
</dbReference>
<evidence type="ECO:0000259" key="7">
    <source>
        <dbReference type="PROSITE" id="PS50048"/>
    </source>
</evidence>
<dbReference type="AlphaFoldDB" id="A0A9P8VIJ3"/>
<keyword evidence="2" id="KW-0862">Zinc</keyword>
<feature type="region of interest" description="Disordered" evidence="6">
    <location>
        <begin position="129"/>
        <end position="148"/>
    </location>
</feature>
<dbReference type="Proteomes" id="UP000770015">
    <property type="component" value="Unassembled WGS sequence"/>
</dbReference>
<dbReference type="OrthoDB" id="9930022at2759"/>
<protein>
    <recommendedName>
        <fullName evidence="7">Zn(2)-C6 fungal-type domain-containing protein</fullName>
    </recommendedName>
</protein>
<evidence type="ECO:0000256" key="5">
    <source>
        <dbReference type="ARBA" id="ARBA00023242"/>
    </source>
</evidence>
<proteinExistence type="predicted"/>
<evidence type="ECO:0000256" key="1">
    <source>
        <dbReference type="ARBA" id="ARBA00022723"/>
    </source>
</evidence>
<sequence>MHSTRQKNCHNCIQSKRKCDRRSPRCGRCAEKNAICTYGKARARGNPMAFLPSPSTLADTSAGVSPHYPVPWLDPTFTVDMDILGDLGFDLQAPEAPYAHTHPAQTSLDIPVEMFDVNSNDAAHFATPTTCTREDPKPSECNPQRPGSPVGEAVMKCYESMGDTCRDYQAWHQYEPRTPLHFILGRVKSFAKNMADHNATVFMHRTLYLESMPSCIFECFSACLLYSKRSESNTGMVLRTIQTNAQSLIDKERSNFVIAPCQQLSRTQALFMYEVIRLFDGDVYLRAQGEKDLPLLQEWLQDLCNIRDNLGHSTGQPGQTPPEWKKWVFDESLRRTVVVAYSVISLYEMMKKPGQTISDPGPWALIQRWMLGASLWKASCPIEFSQKWKQGKHFVIENYAFDQFLAEGSADEIDEMAEMLLTGYIGVHATQELMATQGRSKSAGSG</sequence>
<gene>
    <name evidence="8" type="ORF">F5X68DRAFT_46838</name>
</gene>
<comment type="caution">
    <text evidence="8">The sequence shown here is derived from an EMBL/GenBank/DDBJ whole genome shotgun (WGS) entry which is preliminary data.</text>
</comment>
<accession>A0A9P8VIJ3</accession>
<keyword evidence="1" id="KW-0479">Metal-binding</keyword>
<keyword evidence="5" id="KW-0539">Nucleus</keyword>
<keyword evidence="9" id="KW-1185">Reference proteome</keyword>